<name>A0A6B2L214_9EUKA</name>
<dbReference type="PANTHER" id="PTHR48083">
    <property type="entry name" value="MEDIUM-CHAIN SPECIFIC ACYL-COA DEHYDROGENASE, MITOCHONDRIAL-RELATED"/>
    <property type="match status" value="1"/>
</dbReference>
<dbReference type="InterPro" id="IPR006089">
    <property type="entry name" value="Acyl-CoA_DH_CS"/>
</dbReference>
<dbReference type="Pfam" id="PF02771">
    <property type="entry name" value="Acyl-CoA_dh_N"/>
    <property type="match status" value="1"/>
</dbReference>
<dbReference type="GO" id="GO:0005737">
    <property type="term" value="C:cytoplasm"/>
    <property type="evidence" value="ECO:0007669"/>
    <property type="project" value="TreeGrafter"/>
</dbReference>
<comment type="cofactor">
    <cofactor evidence="1">
        <name>FAD</name>
        <dbReference type="ChEBI" id="CHEBI:57692"/>
    </cofactor>
</comment>
<dbReference type="Pfam" id="PF00173">
    <property type="entry name" value="Cyt-b5"/>
    <property type="match status" value="1"/>
</dbReference>
<dbReference type="Gene3D" id="1.10.540.10">
    <property type="entry name" value="Acyl-CoA dehydrogenase/oxidase, N-terminal domain"/>
    <property type="match status" value="1"/>
</dbReference>
<dbReference type="PROSITE" id="PS00072">
    <property type="entry name" value="ACYL_COA_DH_1"/>
    <property type="match status" value="1"/>
</dbReference>
<feature type="domain" description="Cytochrome b5 heme-binding" evidence="6">
    <location>
        <begin position="1"/>
        <end position="48"/>
    </location>
</feature>
<sequence>MEEHPGGKAILLKHAGKDVSQLFHKYHGPHVLADHQRLLVRSLSGAERKEVEERSPMLYESAGWSLGFPSPYYKESHHKLRECVRSWVHDKISPLLPLCEKRQFPFKEIIKESASAGLLAATSIIPFPSQYLQHPQIMGGAVPPEDFDYFHQVIIWDELARSGSYGAGVGWFSGQCIGLPPVIAYGQGDFFHQTLIPSVLSGDKVICLAITEPGSGSDIRSTSCSAVYSSDRREFLLNGEKKWITNGIYADYFVTAVKIYESEEERRKNVNGRLSVVVVPRGEGVVTREMECSGLHGTGTTFVSFSDVRVPVEYLLGKAGDGFNILTRNFNHERLFVIVVGLSLARVCFREAFCHAQKREVFGKSLMENGVIRKKFGMMARELETTWAWVEQVTFLMDQLRVLKANGGGSKVESLEERLGSRVALLKGHTTKVLEFCSREAAQVMGGLGFTKGGIGDKVERAWRDARGFSVFAGSEEVMFDMAVRKAQRDYQKENL</sequence>
<dbReference type="GO" id="GO:0050660">
    <property type="term" value="F:flavin adenine dinucleotide binding"/>
    <property type="evidence" value="ECO:0007669"/>
    <property type="project" value="InterPro"/>
</dbReference>
<accession>A0A6B2L214</accession>
<evidence type="ECO:0000256" key="3">
    <source>
        <dbReference type="ARBA" id="ARBA00022630"/>
    </source>
</evidence>
<dbReference type="InterPro" id="IPR009100">
    <property type="entry name" value="AcylCoA_DH/oxidase_NM_dom_sf"/>
</dbReference>
<dbReference type="Gene3D" id="1.20.140.10">
    <property type="entry name" value="Butyryl-CoA Dehydrogenase, subunit A, domain 3"/>
    <property type="match status" value="1"/>
</dbReference>
<keyword evidence="4" id="KW-0274">FAD</keyword>
<keyword evidence="5" id="KW-0560">Oxidoreductase</keyword>
<dbReference type="GO" id="GO:0033539">
    <property type="term" value="P:fatty acid beta-oxidation using acyl-CoA dehydrogenase"/>
    <property type="evidence" value="ECO:0007669"/>
    <property type="project" value="TreeGrafter"/>
</dbReference>
<dbReference type="PROSITE" id="PS50255">
    <property type="entry name" value="CYTOCHROME_B5_2"/>
    <property type="match status" value="1"/>
</dbReference>
<dbReference type="Pfam" id="PF02770">
    <property type="entry name" value="Acyl-CoA_dh_M"/>
    <property type="match status" value="1"/>
</dbReference>
<reference evidence="7" key="1">
    <citation type="journal article" date="2020" name="J. Eukaryot. Microbiol.">
        <title>De novo Sequencing, Assembly and Annotation of the Transcriptome for the Free-Living Testate Amoeba Arcella intermedia.</title>
        <authorList>
            <person name="Ribeiro G.M."/>
            <person name="Porfirio-Sousa A.L."/>
            <person name="Maurer-Alcala X.X."/>
            <person name="Katz L.A."/>
            <person name="Lahr D.J.G."/>
        </authorList>
    </citation>
    <scope>NUCLEOTIDE SEQUENCE</scope>
</reference>
<evidence type="ECO:0000256" key="1">
    <source>
        <dbReference type="ARBA" id="ARBA00001974"/>
    </source>
</evidence>
<dbReference type="SUPFAM" id="SSF55856">
    <property type="entry name" value="Cytochrome b5-like heme/steroid binding domain"/>
    <property type="match status" value="1"/>
</dbReference>
<dbReference type="SUPFAM" id="SSF56645">
    <property type="entry name" value="Acyl-CoA dehydrogenase NM domain-like"/>
    <property type="match status" value="1"/>
</dbReference>
<dbReference type="InterPro" id="IPR036400">
    <property type="entry name" value="Cyt_B5-like_heme/steroid_sf"/>
</dbReference>
<dbReference type="InterPro" id="IPR009075">
    <property type="entry name" value="AcylCo_DH/oxidase_C"/>
</dbReference>
<evidence type="ECO:0000256" key="2">
    <source>
        <dbReference type="ARBA" id="ARBA00009347"/>
    </source>
</evidence>
<comment type="similarity">
    <text evidence="2">Belongs to the acyl-CoA dehydrogenase family.</text>
</comment>
<evidence type="ECO:0000256" key="4">
    <source>
        <dbReference type="ARBA" id="ARBA00022827"/>
    </source>
</evidence>
<dbReference type="InterPro" id="IPR046373">
    <property type="entry name" value="Acyl-CoA_Oxase/DH_mid-dom_sf"/>
</dbReference>
<protein>
    <recommendedName>
        <fullName evidence="6">Cytochrome b5 heme-binding domain-containing protein</fullName>
    </recommendedName>
</protein>
<dbReference type="InterPro" id="IPR036250">
    <property type="entry name" value="AcylCo_DH-like_C"/>
</dbReference>
<organism evidence="7">
    <name type="scientific">Arcella intermedia</name>
    <dbReference type="NCBI Taxonomy" id="1963864"/>
    <lineage>
        <taxon>Eukaryota</taxon>
        <taxon>Amoebozoa</taxon>
        <taxon>Tubulinea</taxon>
        <taxon>Elardia</taxon>
        <taxon>Arcellinida</taxon>
        <taxon>Sphaerothecina</taxon>
        <taxon>Arcellidae</taxon>
        <taxon>Arcella</taxon>
    </lineage>
</organism>
<proteinExistence type="inferred from homology"/>
<dbReference type="Pfam" id="PF00441">
    <property type="entry name" value="Acyl-CoA_dh_1"/>
    <property type="match status" value="1"/>
</dbReference>
<dbReference type="InterPro" id="IPR013786">
    <property type="entry name" value="AcylCoA_DH/ox_N"/>
</dbReference>
<dbReference type="InterPro" id="IPR050741">
    <property type="entry name" value="Acyl-CoA_dehydrogenase"/>
</dbReference>
<dbReference type="Gene3D" id="2.40.110.10">
    <property type="entry name" value="Butyryl-CoA Dehydrogenase, subunit A, domain 2"/>
    <property type="match status" value="1"/>
</dbReference>
<evidence type="ECO:0000256" key="5">
    <source>
        <dbReference type="ARBA" id="ARBA00023002"/>
    </source>
</evidence>
<dbReference type="AlphaFoldDB" id="A0A6B2L214"/>
<dbReference type="CDD" id="cd00567">
    <property type="entry name" value="ACAD"/>
    <property type="match status" value="1"/>
</dbReference>
<dbReference type="InterPro" id="IPR001199">
    <property type="entry name" value="Cyt_B5-like_heme/steroid-bd"/>
</dbReference>
<dbReference type="InterPro" id="IPR006091">
    <property type="entry name" value="Acyl-CoA_Oxase/DH_mid-dom"/>
</dbReference>
<keyword evidence="3" id="KW-0285">Flavoprotein</keyword>
<dbReference type="InterPro" id="IPR037069">
    <property type="entry name" value="AcylCoA_DH/ox_N_sf"/>
</dbReference>
<evidence type="ECO:0000259" key="6">
    <source>
        <dbReference type="PROSITE" id="PS50255"/>
    </source>
</evidence>
<evidence type="ECO:0000313" key="7">
    <source>
        <dbReference type="EMBL" id="NDV30979.1"/>
    </source>
</evidence>
<dbReference type="SUPFAM" id="SSF47203">
    <property type="entry name" value="Acyl-CoA dehydrogenase C-terminal domain-like"/>
    <property type="match status" value="1"/>
</dbReference>
<dbReference type="Gene3D" id="3.10.120.10">
    <property type="entry name" value="Cytochrome b5-like heme/steroid binding domain"/>
    <property type="match status" value="1"/>
</dbReference>
<dbReference type="PANTHER" id="PTHR48083:SF28">
    <property type="entry name" value="ACYL-COA DEHYDROGENASE FAMILY PROTEIN (AFU_ORTHOLOGUE AFUA_6G10880)-RELATED"/>
    <property type="match status" value="1"/>
</dbReference>
<dbReference type="EMBL" id="GIBP01002010">
    <property type="protein sequence ID" value="NDV30979.1"/>
    <property type="molecule type" value="Transcribed_RNA"/>
</dbReference>
<dbReference type="GO" id="GO:0003995">
    <property type="term" value="F:acyl-CoA dehydrogenase activity"/>
    <property type="evidence" value="ECO:0007669"/>
    <property type="project" value="InterPro"/>
</dbReference>